<name>A0A0E2AT82_BACFG</name>
<gene>
    <name evidence="4" type="ORF">HMPREF1056_01634</name>
</gene>
<evidence type="ECO:0000256" key="1">
    <source>
        <dbReference type="SAM" id="MobiDB-lite"/>
    </source>
</evidence>
<dbReference type="SMART" id="SM00457">
    <property type="entry name" value="MACPF"/>
    <property type="match status" value="1"/>
</dbReference>
<protein>
    <recommendedName>
        <fullName evidence="3">MACPF domain-containing protein</fullName>
    </recommendedName>
</protein>
<reference evidence="4 5" key="1">
    <citation type="submission" date="2012-02" db="EMBL/GenBank/DDBJ databases">
        <title>The Genome Sequence of Bacteroides fragilis CL07T12C05.</title>
        <authorList>
            <consortium name="The Broad Institute Genome Sequencing Platform"/>
            <person name="Earl A."/>
            <person name="Ward D."/>
            <person name="Feldgarden M."/>
            <person name="Gevers D."/>
            <person name="Zitomersky N.L."/>
            <person name="Coyne M.J."/>
            <person name="Comstock L.E."/>
            <person name="Young S.K."/>
            <person name="Zeng Q."/>
            <person name="Gargeya S."/>
            <person name="Fitzgerald M."/>
            <person name="Haas B."/>
            <person name="Abouelleil A."/>
            <person name="Alvarado L."/>
            <person name="Arachchi H.M."/>
            <person name="Berlin A."/>
            <person name="Chapman S.B."/>
            <person name="Gearin G."/>
            <person name="Goldberg J."/>
            <person name="Griggs A."/>
            <person name="Gujja S."/>
            <person name="Hansen M."/>
            <person name="Heiman D."/>
            <person name="Howarth C."/>
            <person name="Larimer J."/>
            <person name="Lui A."/>
            <person name="MacDonald P.J.P."/>
            <person name="McCowen C."/>
            <person name="Montmayeur A."/>
            <person name="Murphy C."/>
            <person name="Neiman D."/>
            <person name="Pearson M."/>
            <person name="Priest M."/>
            <person name="Roberts A."/>
            <person name="Saif S."/>
            <person name="Shea T."/>
            <person name="Sisk P."/>
            <person name="Stolte C."/>
            <person name="Sykes S."/>
            <person name="Wortman J."/>
            <person name="Nusbaum C."/>
            <person name="Birren B."/>
        </authorList>
    </citation>
    <scope>NUCLEOTIDE SEQUENCE [LARGE SCALE GENOMIC DNA]</scope>
    <source>
        <strain evidence="4 5">CL07T12C05</strain>
    </source>
</reference>
<evidence type="ECO:0000256" key="2">
    <source>
        <dbReference type="SAM" id="SignalP"/>
    </source>
</evidence>
<comment type="caution">
    <text evidence="4">The sequence shown here is derived from an EMBL/GenBank/DDBJ whole genome shotgun (WGS) entry which is preliminary data.</text>
</comment>
<dbReference type="AlphaFoldDB" id="A0A0E2AT82"/>
<dbReference type="EMBL" id="AGXN01000009">
    <property type="protein sequence ID" value="EIY97812.1"/>
    <property type="molecule type" value="Genomic_DNA"/>
</dbReference>
<dbReference type="RefSeq" id="WP_005795090.1">
    <property type="nucleotide sequence ID" value="NZ_JH724215.1"/>
</dbReference>
<evidence type="ECO:0000313" key="4">
    <source>
        <dbReference type="EMBL" id="EIY97812.1"/>
    </source>
</evidence>
<dbReference type="Pfam" id="PF01823">
    <property type="entry name" value="MACPF"/>
    <property type="match status" value="1"/>
</dbReference>
<feature type="region of interest" description="Disordered" evidence="1">
    <location>
        <begin position="334"/>
        <end position="372"/>
    </location>
</feature>
<organism evidence="4 5">
    <name type="scientific">Bacteroides fragilis CL07T12C05</name>
    <dbReference type="NCBI Taxonomy" id="997883"/>
    <lineage>
        <taxon>Bacteria</taxon>
        <taxon>Pseudomonadati</taxon>
        <taxon>Bacteroidota</taxon>
        <taxon>Bacteroidia</taxon>
        <taxon>Bacteroidales</taxon>
        <taxon>Bacteroidaceae</taxon>
        <taxon>Bacteroides</taxon>
    </lineage>
</organism>
<dbReference type="HOGENOM" id="CLU_068387_0_0_10"/>
<feature type="domain" description="MACPF" evidence="3">
    <location>
        <begin position="12"/>
        <end position="337"/>
    </location>
</feature>
<dbReference type="Proteomes" id="UP000003879">
    <property type="component" value="Unassembled WGS sequence"/>
</dbReference>
<feature type="signal peptide" evidence="2">
    <location>
        <begin position="1"/>
        <end position="17"/>
    </location>
</feature>
<dbReference type="PROSITE" id="PS51257">
    <property type="entry name" value="PROKAR_LIPOPROTEIN"/>
    <property type="match status" value="1"/>
</dbReference>
<proteinExistence type="predicted"/>
<sequence length="372" mass="40988">MKKLGLLLMLFTFAACTNDDFSVLQENEEITLPTAVTRASGDKLYDLLGYGYDVTGLYFTSASAKSKIIDIVALRKDYEERVDIGAVPSNYARMTSGTTAQDYTRNVTSKVKLGGALSLFSGSLSSSFSSTQHYTSKYSIADYTSFIRRRRLFLTASTELLSKCLTKMFVDDLSKQSPSFIIQHYGTHVLTDITLGGRITVLYRSSINTSKKTATVEAGCASGIKNMFNLSVDGHYDQTLVKDNSEQEIVYRTEGGDPSRALIGQLNYDSKNPSVIDISSWQQSCDDNNMTLVDAEPGSLIPIYDLVSDMGKKEQLKLAVENYLKEHSYVDIDDSSKGGAVRNNSRGHNTSSYGNSTRVIGANGNRSTYRRP</sequence>
<evidence type="ECO:0000259" key="3">
    <source>
        <dbReference type="PROSITE" id="PS51412"/>
    </source>
</evidence>
<evidence type="ECO:0000313" key="5">
    <source>
        <dbReference type="Proteomes" id="UP000003879"/>
    </source>
</evidence>
<keyword evidence="2" id="KW-0732">Signal</keyword>
<dbReference type="InterPro" id="IPR020864">
    <property type="entry name" value="MACPF"/>
</dbReference>
<accession>A0A0E2AT82</accession>
<feature type="chain" id="PRO_5002392437" description="MACPF domain-containing protein" evidence="2">
    <location>
        <begin position="18"/>
        <end position="372"/>
    </location>
</feature>
<feature type="compositionally biased region" description="Polar residues" evidence="1">
    <location>
        <begin position="342"/>
        <end position="358"/>
    </location>
</feature>
<dbReference type="PROSITE" id="PS51412">
    <property type="entry name" value="MACPF_2"/>
    <property type="match status" value="1"/>
</dbReference>
<dbReference type="PATRIC" id="fig|997883.3.peg.1715"/>